<sequence length="66" mass="8081">MTLMTYYLSDDLEINVHVMQDGRLTLSIDDDRLKSRRCWFEWDEVRWLIRALKRCECKKALQKESE</sequence>
<gene>
    <name evidence="1" type="ORF">vir215_00030</name>
</gene>
<evidence type="ECO:0000313" key="1">
    <source>
        <dbReference type="EMBL" id="DBA35332.1"/>
    </source>
</evidence>
<dbReference type="Proteomes" id="UP001302265">
    <property type="component" value="Segment"/>
</dbReference>
<dbReference type="EMBL" id="BK063676">
    <property type="protein sequence ID" value="DBA35332.1"/>
    <property type="molecule type" value="Genomic_DNA"/>
</dbReference>
<accession>A0AA87CHM8</accession>
<evidence type="ECO:0000313" key="2">
    <source>
        <dbReference type="Proteomes" id="UP001302265"/>
    </source>
</evidence>
<dbReference type="RefSeq" id="YP_011108885.1">
    <property type="nucleotide sequence ID" value="NC_092586.1"/>
</dbReference>
<organism evidence="1 2">
    <name type="scientific">Caudoviricetes sp. vir215</name>
    <dbReference type="NCBI Taxonomy" id="3068354"/>
    <lineage>
        <taxon>Viruses</taxon>
        <taxon>Duplodnaviria</taxon>
        <taxon>Heunggongvirae</taxon>
        <taxon>Uroviricota</taxon>
        <taxon>Caudoviricetes</taxon>
    </lineage>
</organism>
<reference evidence="1 2" key="1">
    <citation type="journal article" date="2023" name="Nat. Microbiol.">
        <title>A compendium of viruses from methanogenic archaea reveals their diversity and adaptations to the gut environment.</title>
        <authorList>
            <person name="Medvedeva S."/>
            <person name="Borrel G."/>
            <person name="Krupovic M."/>
            <person name="Gribaldo S."/>
        </authorList>
    </citation>
    <scope>NUCLEOTIDE SEQUENCE [LARGE SCALE GENOMIC DNA]</scope>
</reference>
<protein>
    <submittedName>
        <fullName evidence="1">Uncharacterized protein</fullName>
    </submittedName>
</protein>
<keyword evidence="2" id="KW-1185">Reference proteome</keyword>
<name>A0AA87CHM8_9CAUD</name>
<dbReference type="GeneID" id="98835765"/>
<proteinExistence type="predicted"/>